<comment type="similarity">
    <text evidence="2">Belongs to the CSC1 (TC 1.A.17) family.</text>
</comment>
<dbReference type="PANTHER" id="PTHR13018">
    <property type="entry name" value="PROBABLE MEMBRANE PROTEIN DUF221-RELATED"/>
    <property type="match status" value="1"/>
</dbReference>
<dbReference type="Pfam" id="PF13967">
    <property type="entry name" value="RSN1_TM"/>
    <property type="match status" value="1"/>
</dbReference>
<feature type="transmembrane region" description="Helical" evidence="8">
    <location>
        <begin position="651"/>
        <end position="672"/>
    </location>
</feature>
<keyword evidence="6 8" id="KW-0472">Membrane</keyword>
<feature type="chain" id="PRO_5046969909" evidence="9">
    <location>
        <begin position="20"/>
        <end position="1001"/>
    </location>
</feature>
<feature type="transmembrane region" description="Helical" evidence="8">
    <location>
        <begin position="739"/>
        <end position="766"/>
    </location>
</feature>
<keyword evidence="4 8" id="KW-0812">Transmembrane</keyword>
<feature type="transmembrane region" description="Helical" evidence="8">
    <location>
        <begin position="522"/>
        <end position="542"/>
    </location>
</feature>
<keyword evidence="9" id="KW-0732">Signal</keyword>
<keyword evidence="5 8" id="KW-1133">Transmembrane helix</keyword>
<organism evidence="12 13">
    <name type="scientific">Paratrimastix pyriformis</name>
    <dbReference type="NCBI Taxonomy" id="342808"/>
    <lineage>
        <taxon>Eukaryota</taxon>
        <taxon>Metamonada</taxon>
        <taxon>Preaxostyla</taxon>
        <taxon>Paratrimastigidae</taxon>
        <taxon>Paratrimastix</taxon>
    </lineage>
</organism>
<dbReference type="EMBL" id="JAPMOS010000092">
    <property type="protein sequence ID" value="KAJ4455798.1"/>
    <property type="molecule type" value="Genomic_DNA"/>
</dbReference>
<evidence type="ECO:0000256" key="7">
    <source>
        <dbReference type="SAM" id="MobiDB-lite"/>
    </source>
</evidence>
<feature type="transmembrane region" description="Helical" evidence="8">
    <location>
        <begin position="554"/>
        <end position="573"/>
    </location>
</feature>
<evidence type="ECO:0000256" key="5">
    <source>
        <dbReference type="ARBA" id="ARBA00022989"/>
    </source>
</evidence>
<dbReference type="Pfam" id="PF02714">
    <property type="entry name" value="RSN1_7TM"/>
    <property type="match status" value="1"/>
</dbReference>
<feature type="transmembrane region" description="Helical" evidence="8">
    <location>
        <begin position="112"/>
        <end position="136"/>
    </location>
</feature>
<evidence type="ECO:0000256" key="2">
    <source>
        <dbReference type="ARBA" id="ARBA00007779"/>
    </source>
</evidence>
<evidence type="ECO:0000259" key="10">
    <source>
        <dbReference type="Pfam" id="PF02714"/>
    </source>
</evidence>
<keyword evidence="3" id="KW-0813">Transport</keyword>
<feature type="transmembrane region" description="Helical" evidence="8">
    <location>
        <begin position="70"/>
        <end position="92"/>
    </location>
</feature>
<feature type="domain" description="CSC1/OSCA1-like 7TM region" evidence="10">
    <location>
        <begin position="523"/>
        <end position="685"/>
    </location>
</feature>
<proteinExistence type="inferred from homology"/>
<keyword evidence="13" id="KW-1185">Reference proteome</keyword>
<sequence length="1001" mass="108487">MAILAGVFLLLRWIPFCAPFFDRLARTNQSLAYRAVGWIIAPFRVPEDRISQFCGPDVQTYISFLRWSMLILLVWSVLTSGVMVPVNVTLGAGMPGVDPTSVFNVIGSGHPAALIVDGILSFLLWMVGLLMVMAFITRTHRRLLKSPRQINRLLNLHSIHIRGLPATTTELELATEFRRRYPTLALERVHVIPEGLQKWTGLVEEQTAIRGKLTVLRADVSETLAVTTYSAADDQPLSSYTSMPDTPANTTTASPTKGISSQHYPVTAGPSSSATAGIVPSTPAPTPCCGCWCGCCCRGGCARCCMEHCVPRTEGEQERLLQEQEIALKVRVEEASQPHARRKGILAVLPPVRVVPSPSTPGSISTSAPAPFVTIPPGQSLPMGTCAGVAFVHFRDHRSASPPAPFVTIPPGQSLPMGTCAGVALGHFRACPILLPTPGRVDLSGGWLAYLRTAIESGVNLVCELIDPRTHPLAPFFSSSAAAIKLQLGGRECPCKVTYAGEPADVRWSQVASNPVATHFRMVLVVLLVATLVLFWNIPVAALSNLSNTTNIPIFGDFMAWVLSLSPFVKGLLTAWLPSLMLLIFTMALVPLLRFLVGLVGLRSHAQARHLQILYHFIFVVCNVAIVPCFYTGASSLYAWLRDLDFSMKTIVELVTNNTSVAFAYVLVEILLTNGLRLLRVGELVGALAGSYCRCCSCCRACCCLPTGDCTRSATRALYLSPPRTLEATFQLESSYVEALLVLTLCAVYGPMIPLLVPAGLAYFAVRYYIDMYNLGCVVTSAESGCVPNARSSAPLSFDLALFSYSWHCSLPFLFSPSSSAPLSFDLALFSYSWHCSLPPLFTPSSSAPLSFDLALFYRIAWMIIASMALGGLLISAIFASSVHWAMGAALVGCTMAGVLAAGLWFVRAQRRTAVELFRAAGSAESRLCDCATALPRLCRSFTHPVFRRDEDRQSTSSFPRADEATPAAMAQQETPVWRAPDPVPPMMMVPNPVRRAADEE</sequence>
<dbReference type="InterPro" id="IPR045122">
    <property type="entry name" value="Csc1-like"/>
</dbReference>
<evidence type="ECO:0000259" key="11">
    <source>
        <dbReference type="Pfam" id="PF13967"/>
    </source>
</evidence>
<feature type="region of interest" description="Disordered" evidence="7">
    <location>
        <begin position="235"/>
        <end position="275"/>
    </location>
</feature>
<feature type="transmembrane region" description="Helical" evidence="8">
    <location>
        <begin position="856"/>
        <end position="879"/>
    </location>
</feature>
<protein>
    <submittedName>
        <fullName evidence="12">Calcium permeable stress-gated cation channel</fullName>
    </submittedName>
</protein>
<accession>A0ABQ8UAM2</accession>
<evidence type="ECO:0000256" key="9">
    <source>
        <dbReference type="SAM" id="SignalP"/>
    </source>
</evidence>
<reference evidence="12" key="1">
    <citation type="journal article" date="2022" name="bioRxiv">
        <title>Genomics of Preaxostyla Flagellates Illuminates Evolutionary Transitions and the Path Towards Mitochondrial Loss.</title>
        <authorList>
            <person name="Novak L.V.F."/>
            <person name="Treitli S.C."/>
            <person name="Pyrih J."/>
            <person name="Halakuc P."/>
            <person name="Pipaliya S.V."/>
            <person name="Vacek V."/>
            <person name="Brzon O."/>
            <person name="Soukal P."/>
            <person name="Eme L."/>
            <person name="Dacks J.B."/>
            <person name="Karnkowska A."/>
            <person name="Elias M."/>
            <person name="Hampl V."/>
        </authorList>
    </citation>
    <scope>NUCLEOTIDE SEQUENCE</scope>
    <source>
        <strain evidence="12">RCP-MX</strain>
    </source>
</reference>
<feature type="domain" description="CSC1/OSCA1-like N-terminal transmembrane" evidence="11">
    <location>
        <begin position="26"/>
        <end position="105"/>
    </location>
</feature>
<comment type="caution">
    <text evidence="12">The sequence shown here is derived from an EMBL/GenBank/DDBJ whole genome shotgun (WGS) entry which is preliminary data.</text>
</comment>
<feature type="region of interest" description="Disordered" evidence="7">
    <location>
        <begin position="950"/>
        <end position="1001"/>
    </location>
</feature>
<dbReference type="Proteomes" id="UP001141327">
    <property type="component" value="Unassembled WGS sequence"/>
</dbReference>
<dbReference type="InterPro" id="IPR003864">
    <property type="entry name" value="CSC1/OSCA1-like_7TM"/>
</dbReference>
<feature type="transmembrane region" description="Helical" evidence="8">
    <location>
        <begin position="580"/>
        <end position="601"/>
    </location>
</feature>
<comment type="subcellular location">
    <subcellularLocation>
        <location evidence="1">Membrane</location>
        <topology evidence="1">Multi-pass membrane protein</topology>
    </subcellularLocation>
</comment>
<dbReference type="InterPro" id="IPR032880">
    <property type="entry name" value="CSC1/OSCA1-like_N"/>
</dbReference>
<evidence type="ECO:0000256" key="3">
    <source>
        <dbReference type="ARBA" id="ARBA00022448"/>
    </source>
</evidence>
<feature type="transmembrane region" description="Helical" evidence="8">
    <location>
        <begin position="613"/>
        <end position="639"/>
    </location>
</feature>
<evidence type="ECO:0000256" key="1">
    <source>
        <dbReference type="ARBA" id="ARBA00004141"/>
    </source>
</evidence>
<evidence type="ECO:0000313" key="12">
    <source>
        <dbReference type="EMBL" id="KAJ4455798.1"/>
    </source>
</evidence>
<gene>
    <name evidence="12" type="ORF">PAPYR_9159</name>
</gene>
<feature type="signal peptide" evidence="9">
    <location>
        <begin position="1"/>
        <end position="19"/>
    </location>
</feature>
<feature type="transmembrane region" description="Helical" evidence="8">
    <location>
        <begin position="885"/>
        <end position="907"/>
    </location>
</feature>
<name>A0ABQ8UAM2_9EUKA</name>
<evidence type="ECO:0000313" key="13">
    <source>
        <dbReference type="Proteomes" id="UP001141327"/>
    </source>
</evidence>
<evidence type="ECO:0000256" key="8">
    <source>
        <dbReference type="SAM" id="Phobius"/>
    </source>
</evidence>
<evidence type="ECO:0000256" key="4">
    <source>
        <dbReference type="ARBA" id="ARBA00022692"/>
    </source>
</evidence>
<evidence type="ECO:0000256" key="6">
    <source>
        <dbReference type="ARBA" id="ARBA00023136"/>
    </source>
</evidence>